<dbReference type="PANTHER" id="PTHR15893">
    <property type="entry name" value="RIBOSOMAL PROTEIN L27"/>
    <property type="match status" value="1"/>
</dbReference>
<dbReference type="EMBL" id="JBANRG010000004">
    <property type="protein sequence ID" value="KAK7467333.1"/>
    <property type="molecule type" value="Genomic_DNA"/>
</dbReference>
<dbReference type="Pfam" id="PF01016">
    <property type="entry name" value="Ribosomal_L27"/>
    <property type="match status" value="1"/>
</dbReference>
<evidence type="ECO:0000256" key="3">
    <source>
        <dbReference type="ARBA" id="ARBA00023274"/>
    </source>
</evidence>
<comment type="caution">
    <text evidence="5">The sequence shown here is derived from an EMBL/GenBank/DDBJ whole genome shotgun (WGS) entry which is preliminary data.</text>
</comment>
<evidence type="ECO:0000256" key="1">
    <source>
        <dbReference type="ARBA" id="ARBA00010797"/>
    </source>
</evidence>
<evidence type="ECO:0000256" key="4">
    <source>
        <dbReference type="ARBA" id="ARBA00035267"/>
    </source>
</evidence>
<keyword evidence="6" id="KW-1185">Reference proteome</keyword>
<keyword evidence="5" id="KW-0560">Oxidoreductase</keyword>
<dbReference type="GO" id="GO:0004449">
    <property type="term" value="F:isocitrate dehydrogenase (NAD+) activity"/>
    <property type="evidence" value="ECO:0007669"/>
    <property type="project" value="UniProtKB-EC"/>
</dbReference>
<accession>A0ABR1JVW0</accession>
<reference evidence="5 6" key="1">
    <citation type="submission" date="2024-01" db="EMBL/GenBank/DDBJ databases">
        <title>A draft genome for the cacao thread blight pathogen Marasmiellus scandens.</title>
        <authorList>
            <person name="Baruah I.K."/>
            <person name="Leung J."/>
            <person name="Bukari Y."/>
            <person name="Amoako-Attah I."/>
            <person name="Meinhardt L.W."/>
            <person name="Bailey B.A."/>
            <person name="Cohen S.P."/>
        </authorList>
    </citation>
    <scope>NUCLEOTIDE SEQUENCE [LARGE SCALE GENOMIC DNA]</scope>
    <source>
        <strain evidence="5 6">GH-19</strain>
    </source>
</reference>
<evidence type="ECO:0000313" key="6">
    <source>
        <dbReference type="Proteomes" id="UP001498398"/>
    </source>
</evidence>
<proteinExistence type="inferred from homology"/>
<keyword evidence="2 5" id="KW-0689">Ribosomal protein</keyword>
<dbReference type="NCBIfam" id="TIGR00062">
    <property type="entry name" value="L27"/>
    <property type="match status" value="1"/>
</dbReference>
<keyword evidence="3" id="KW-0687">Ribonucleoprotein</keyword>
<sequence>MSFLARCIESIRSPFSLSGVGSIRTATKRAGGTISNHGGSPGKRLGVKKFSDEYVIPGNIIVRQRGTVFHPSQNVGIGRDHTIYALVPGYVRFYKEKYMRGERKYVGVVLNRGEKLPRDEAVHGRSRHFGFVDLNAQASNKPSVSA</sequence>
<evidence type="ECO:0000256" key="2">
    <source>
        <dbReference type="ARBA" id="ARBA00022980"/>
    </source>
</evidence>
<dbReference type="SUPFAM" id="SSF110324">
    <property type="entry name" value="Ribosomal L27 protein-like"/>
    <property type="match status" value="1"/>
</dbReference>
<gene>
    <name evidence="5" type="primary">MRPL2</name>
    <name evidence="5" type="ORF">VKT23_004390</name>
</gene>
<comment type="similarity">
    <text evidence="1">Belongs to the bacterial ribosomal protein bL27 family.</text>
</comment>
<dbReference type="Proteomes" id="UP001498398">
    <property type="component" value="Unassembled WGS sequence"/>
</dbReference>
<dbReference type="GO" id="GO:0005840">
    <property type="term" value="C:ribosome"/>
    <property type="evidence" value="ECO:0007669"/>
    <property type="project" value="UniProtKB-KW"/>
</dbReference>
<dbReference type="InterPro" id="IPR001684">
    <property type="entry name" value="Ribosomal_bL27"/>
</dbReference>
<dbReference type="Gene3D" id="2.40.50.100">
    <property type="match status" value="1"/>
</dbReference>
<dbReference type="PANTHER" id="PTHR15893:SF0">
    <property type="entry name" value="LARGE RIBOSOMAL SUBUNIT PROTEIN BL27M"/>
    <property type="match status" value="1"/>
</dbReference>
<evidence type="ECO:0000313" key="5">
    <source>
        <dbReference type="EMBL" id="KAK7467333.1"/>
    </source>
</evidence>
<organism evidence="5 6">
    <name type="scientific">Marasmiellus scandens</name>
    <dbReference type="NCBI Taxonomy" id="2682957"/>
    <lineage>
        <taxon>Eukaryota</taxon>
        <taxon>Fungi</taxon>
        <taxon>Dikarya</taxon>
        <taxon>Basidiomycota</taxon>
        <taxon>Agaricomycotina</taxon>
        <taxon>Agaricomycetes</taxon>
        <taxon>Agaricomycetidae</taxon>
        <taxon>Agaricales</taxon>
        <taxon>Marasmiineae</taxon>
        <taxon>Omphalotaceae</taxon>
        <taxon>Marasmiellus</taxon>
    </lineage>
</organism>
<dbReference type="PRINTS" id="PR00063">
    <property type="entry name" value="RIBOSOMALL27"/>
</dbReference>
<protein>
    <recommendedName>
        <fullName evidence="4">Large ribosomal subunit protein bL27m</fullName>
    </recommendedName>
</protein>
<name>A0ABR1JVW0_9AGAR</name>